<feature type="chain" id="PRO_5038504604" evidence="3">
    <location>
        <begin position="41"/>
        <end position="694"/>
    </location>
</feature>
<dbReference type="Proteomes" id="UP001055712">
    <property type="component" value="Unassembled WGS sequence"/>
</dbReference>
<feature type="signal peptide" evidence="3">
    <location>
        <begin position="1"/>
        <end position="40"/>
    </location>
</feature>
<feature type="region of interest" description="Disordered" evidence="1">
    <location>
        <begin position="596"/>
        <end position="615"/>
    </location>
</feature>
<keyword evidence="2" id="KW-0472">Membrane</keyword>
<keyword evidence="5" id="KW-1185">Reference proteome</keyword>
<feature type="region of interest" description="Disordered" evidence="1">
    <location>
        <begin position="201"/>
        <end position="328"/>
    </location>
</feature>
<dbReference type="AlphaFoldDB" id="A0A9D4THP0"/>
<organism evidence="4 5">
    <name type="scientific">Chlorella vulgaris</name>
    <name type="common">Green alga</name>
    <dbReference type="NCBI Taxonomy" id="3077"/>
    <lineage>
        <taxon>Eukaryota</taxon>
        <taxon>Viridiplantae</taxon>
        <taxon>Chlorophyta</taxon>
        <taxon>core chlorophytes</taxon>
        <taxon>Trebouxiophyceae</taxon>
        <taxon>Chlorellales</taxon>
        <taxon>Chlorellaceae</taxon>
        <taxon>Chlorella clade</taxon>
        <taxon>Chlorella</taxon>
    </lineage>
</organism>
<feature type="region of interest" description="Disordered" evidence="1">
    <location>
        <begin position="382"/>
        <end position="415"/>
    </location>
</feature>
<keyword evidence="2" id="KW-0812">Transmembrane</keyword>
<protein>
    <submittedName>
        <fullName evidence="4">Uncharacterized protein</fullName>
    </submittedName>
</protein>
<reference evidence="4" key="1">
    <citation type="journal article" date="2019" name="Plant J.">
        <title>Chlorella vulgaris genome assembly and annotation reveals the molecular basis for metabolic acclimation to high light conditions.</title>
        <authorList>
            <person name="Cecchin M."/>
            <person name="Marcolungo L."/>
            <person name="Rossato M."/>
            <person name="Girolomoni L."/>
            <person name="Cosentino E."/>
            <person name="Cuine S."/>
            <person name="Li-Beisson Y."/>
            <person name="Delledonne M."/>
            <person name="Ballottari M."/>
        </authorList>
    </citation>
    <scope>NUCLEOTIDE SEQUENCE</scope>
    <source>
        <strain evidence="4">211/11P</strain>
    </source>
</reference>
<sequence>MQASHMTAVSGRRHSTAPAPLLAALSLACLAASLLPGVSGQACNAPTDIVASSDAFCVEYCIQQARQGQYARPFTYTGPSQQLCCRCRFTPAPSPPPLPPPSPPNPPPQPPQPPVLPPPAPPRPPNPPPRPTCGKSQNWIVSNREECFRDCEATAEAYGSGVTVDPQPYAATTAGLTGSDGTPLDAGILCCVCNFIFPPPPPPPSPPPSPSPPPLPPSPSPPSPMPPSPRPPKPPPPSPPPSPAPSPPPPQPSPSPPPSPPPPPAPKPPSPPPLPAPPSPSPSPPPSPRPKPPPRPPPSPPPSPPPPPPSPPFPPPKPPLPPVPFEGCNKEEDVRVMDGAECVRRCTAQLKVAGVEAGSTIDPVIYPGRLNGSCCDCGIKGPARPPPPSPQPPSPPSPPPAPPPPPPPSPPPPPRLVKAVLSLADLSFPMDGKRQEDVIAVMRGISGSQWQYRSQQPMTGSNVPLLPSNVSAPPPPPPPSLITGGTRRRLLVLQARRRLQQQAAGAGAAAPAAAAATQWYLPPDTGAAAPDGVTGVYFFADCLVAADNVSSVVAALYGSSDSGDFTRLLNAQGVPTSRAIAMYVGTGTPYFELRQQGSEQASGQSTAPPSDSGGSSSSTGMIIGIVAGVAAVLLATIVLVAILSRRRKKREIKLHAAAASAARSSMRAAQGGVSVQRLPSQRGGMPSLNGAPVV</sequence>
<feature type="region of interest" description="Disordered" evidence="1">
    <location>
        <begin position="670"/>
        <end position="694"/>
    </location>
</feature>
<reference evidence="4" key="2">
    <citation type="submission" date="2020-11" db="EMBL/GenBank/DDBJ databases">
        <authorList>
            <person name="Cecchin M."/>
            <person name="Marcolungo L."/>
            <person name="Rossato M."/>
            <person name="Girolomoni L."/>
            <person name="Cosentino E."/>
            <person name="Cuine S."/>
            <person name="Li-Beisson Y."/>
            <person name="Delledonne M."/>
            <person name="Ballottari M."/>
        </authorList>
    </citation>
    <scope>NUCLEOTIDE SEQUENCE</scope>
    <source>
        <strain evidence="4">211/11P</strain>
        <tissue evidence="4">Whole cell</tissue>
    </source>
</reference>
<feature type="compositionally biased region" description="Pro residues" evidence="1">
    <location>
        <begin position="383"/>
        <end position="415"/>
    </location>
</feature>
<evidence type="ECO:0000256" key="3">
    <source>
        <dbReference type="SAM" id="SignalP"/>
    </source>
</evidence>
<keyword evidence="3" id="KW-0732">Signal</keyword>
<accession>A0A9D4THP0</accession>
<gene>
    <name evidence="4" type="ORF">D9Q98_007888</name>
</gene>
<feature type="transmembrane region" description="Helical" evidence="2">
    <location>
        <begin position="621"/>
        <end position="643"/>
    </location>
</feature>
<evidence type="ECO:0000313" key="4">
    <source>
        <dbReference type="EMBL" id="KAI3425916.1"/>
    </source>
</evidence>
<evidence type="ECO:0000313" key="5">
    <source>
        <dbReference type="Proteomes" id="UP001055712"/>
    </source>
</evidence>
<keyword evidence="2" id="KW-1133">Transmembrane helix</keyword>
<feature type="compositionally biased region" description="Pro residues" evidence="1">
    <location>
        <begin position="95"/>
        <end position="131"/>
    </location>
</feature>
<feature type="compositionally biased region" description="Polar residues" evidence="1">
    <location>
        <begin position="596"/>
        <end position="609"/>
    </location>
</feature>
<evidence type="ECO:0000256" key="1">
    <source>
        <dbReference type="SAM" id="MobiDB-lite"/>
    </source>
</evidence>
<dbReference type="PANTHER" id="PTHR24216">
    <property type="entry name" value="PAXILLIN-RELATED"/>
    <property type="match status" value="1"/>
</dbReference>
<dbReference type="EMBL" id="SIDB01000011">
    <property type="protein sequence ID" value="KAI3425916.1"/>
    <property type="molecule type" value="Genomic_DNA"/>
</dbReference>
<feature type="compositionally biased region" description="Pro residues" evidence="1">
    <location>
        <begin position="201"/>
        <end position="324"/>
    </location>
</feature>
<evidence type="ECO:0000256" key="2">
    <source>
        <dbReference type="SAM" id="Phobius"/>
    </source>
</evidence>
<comment type="caution">
    <text evidence="4">The sequence shown here is derived from an EMBL/GenBank/DDBJ whole genome shotgun (WGS) entry which is preliminary data.</text>
</comment>
<feature type="region of interest" description="Disordered" evidence="1">
    <location>
        <begin position="95"/>
        <end position="136"/>
    </location>
</feature>
<name>A0A9D4THP0_CHLVU</name>
<dbReference type="PRINTS" id="PR01217">
    <property type="entry name" value="PRICHEXTENSN"/>
</dbReference>
<proteinExistence type="predicted"/>
<dbReference type="PANTHER" id="PTHR24216:SF65">
    <property type="entry name" value="PAXILLIN-LIKE PROTEIN 1"/>
    <property type="match status" value="1"/>
</dbReference>